<dbReference type="PANTHER" id="PTHR43586:SF8">
    <property type="entry name" value="CYSTEINE DESULFURASE 1, CHLOROPLASTIC"/>
    <property type="match status" value="1"/>
</dbReference>
<dbReference type="SUPFAM" id="SSF53383">
    <property type="entry name" value="PLP-dependent transferases"/>
    <property type="match status" value="1"/>
</dbReference>
<dbReference type="OrthoDB" id="9804366at2"/>
<dbReference type="InterPro" id="IPR015422">
    <property type="entry name" value="PyrdxlP-dep_Trfase_small"/>
</dbReference>
<name>A0A1H0MS49_9PSEU</name>
<gene>
    <name evidence="7" type="ORF">SAMN05192558_10537</name>
</gene>
<evidence type="ECO:0000256" key="2">
    <source>
        <dbReference type="ARBA" id="ARBA00010447"/>
    </source>
</evidence>
<dbReference type="InterPro" id="IPR015421">
    <property type="entry name" value="PyrdxlP-dep_Trfase_major"/>
</dbReference>
<proteinExistence type="inferred from homology"/>
<evidence type="ECO:0000259" key="6">
    <source>
        <dbReference type="Pfam" id="PF00266"/>
    </source>
</evidence>
<dbReference type="RefSeq" id="WP_091374450.1">
    <property type="nucleotide sequence ID" value="NZ_FNDV01000002.1"/>
</dbReference>
<dbReference type="GO" id="GO:0016829">
    <property type="term" value="F:lyase activity"/>
    <property type="evidence" value="ECO:0007669"/>
    <property type="project" value="UniProtKB-KW"/>
</dbReference>
<comment type="catalytic activity">
    <reaction evidence="4">
        <text>(sulfur carrier)-H + L-cysteine = (sulfur carrier)-SH + L-alanine</text>
        <dbReference type="Rhea" id="RHEA:43892"/>
        <dbReference type="Rhea" id="RHEA-COMP:14737"/>
        <dbReference type="Rhea" id="RHEA-COMP:14739"/>
        <dbReference type="ChEBI" id="CHEBI:29917"/>
        <dbReference type="ChEBI" id="CHEBI:35235"/>
        <dbReference type="ChEBI" id="CHEBI:57972"/>
        <dbReference type="ChEBI" id="CHEBI:64428"/>
        <dbReference type="EC" id="2.8.1.7"/>
    </reaction>
</comment>
<evidence type="ECO:0000256" key="1">
    <source>
        <dbReference type="ARBA" id="ARBA00001933"/>
    </source>
</evidence>
<feature type="domain" description="Aminotransferase class V" evidence="6">
    <location>
        <begin position="42"/>
        <end position="414"/>
    </location>
</feature>
<dbReference type="STRING" id="504798.SAMN05421871_10287"/>
<dbReference type="Gene3D" id="3.90.1150.10">
    <property type="entry name" value="Aspartate Aminotransferase, domain 1"/>
    <property type="match status" value="1"/>
</dbReference>
<dbReference type="InterPro" id="IPR000192">
    <property type="entry name" value="Aminotrans_V_dom"/>
</dbReference>
<dbReference type="Pfam" id="PF00266">
    <property type="entry name" value="Aminotran_5"/>
    <property type="match status" value="1"/>
</dbReference>
<dbReference type="InterPro" id="IPR020578">
    <property type="entry name" value="Aminotrans_V_PyrdxlP_BS"/>
</dbReference>
<comment type="similarity">
    <text evidence="2">Belongs to the class-V pyridoxal-phosphate-dependent aminotransferase family. Csd subfamily.</text>
</comment>
<evidence type="ECO:0000256" key="5">
    <source>
        <dbReference type="RuleBase" id="RU004504"/>
    </source>
</evidence>
<evidence type="ECO:0000313" key="8">
    <source>
        <dbReference type="Proteomes" id="UP000199651"/>
    </source>
</evidence>
<sequence length="454" mass="48232">MTLAINFPTARTADPSESTVPTVVGARLTVPLLDGRQVGYANLDHAASAPCLDAVRDAVDELLPWYASVHRGAGFASQVCTRVYGQARDTLRRFVGARATDAVVFTRNTTDSLNLLARALPKGTSVVLFDTEHHAALLPWRGPRVQRIQTPANADATIAALDAALSTCPVGPRLVVLTAASNVTGEVWPIAELAKVARRHGARVVLDAAQLAPHRPVDIRALDVDYVVLSGHKLYAPYGAGALIGRSDWLQAAEPYLVGGGATRQVVDWGDHLGVSWTAVPERHEAGSPNVVGVHALAVACETLSQSWDDVAAHERTLLRRLRQGLAGIPGLRVLELFGPEQDRVGVVSFSVDGLDAGLTAAVLSAEHGIGVRDGAFCAHIATRRLLDRSGADQQRAVRASLGLGSTAEHVDRLVAALRSLVADGPAFTYTQVDGRWVPAADERPLPSFLREVS</sequence>
<comment type="cofactor">
    <cofactor evidence="1 5">
        <name>pyridoxal 5'-phosphate</name>
        <dbReference type="ChEBI" id="CHEBI:597326"/>
    </cofactor>
</comment>
<keyword evidence="3" id="KW-0663">Pyridoxal phosphate</keyword>
<evidence type="ECO:0000313" key="7">
    <source>
        <dbReference type="EMBL" id="SDO83207.1"/>
    </source>
</evidence>
<evidence type="ECO:0000256" key="4">
    <source>
        <dbReference type="ARBA" id="ARBA00050776"/>
    </source>
</evidence>
<dbReference type="Gene3D" id="3.40.640.10">
    <property type="entry name" value="Type I PLP-dependent aspartate aminotransferase-like (Major domain)"/>
    <property type="match status" value="1"/>
</dbReference>
<accession>A0A1H0MS49</accession>
<keyword evidence="7" id="KW-0456">Lyase</keyword>
<dbReference type="PROSITE" id="PS00595">
    <property type="entry name" value="AA_TRANSFER_CLASS_5"/>
    <property type="match status" value="1"/>
</dbReference>
<dbReference type="InterPro" id="IPR015424">
    <property type="entry name" value="PyrdxlP-dep_Trfase"/>
</dbReference>
<keyword evidence="8" id="KW-1185">Reference proteome</keyword>
<dbReference type="Proteomes" id="UP000199651">
    <property type="component" value="Unassembled WGS sequence"/>
</dbReference>
<protein>
    <submittedName>
        <fullName evidence="7">Selenocysteine lyase/Cysteine desulfurase</fullName>
    </submittedName>
</protein>
<reference evidence="8" key="1">
    <citation type="submission" date="2016-10" db="EMBL/GenBank/DDBJ databases">
        <authorList>
            <person name="Varghese N."/>
            <person name="Submissions S."/>
        </authorList>
    </citation>
    <scope>NUCLEOTIDE SEQUENCE [LARGE SCALE GENOMIC DNA]</scope>
    <source>
        <strain evidence="8">IBRC-M 10655</strain>
    </source>
</reference>
<dbReference type="EMBL" id="FNJB01000005">
    <property type="protein sequence ID" value="SDO83207.1"/>
    <property type="molecule type" value="Genomic_DNA"/>
</dbReference>
<organism evidence="7 8">
    <name type="scientific">Actinokineospora alba</name>
    <dbReference type="NCBI Taxonomy" id="504798"/>
    <lineage>
        <taxon>Bacteria</taxon>
        <taxon>Bacillati</taxon>
        <taxon>Actinomycetota</taxon>
        <taxon>Actinomycetes</taxon>
        <taxon>Pseudonocardiales</taxon>
        <taxon>Pseudonocardiaceae</taxon>
        <taxon>Actinokineospora</taxon>
    </lineage>
</organism>
<dbReference type="GO" id="GO:0031071">
    <property type="term" value="F:cysteine desulfurase activity"/>
    <property type="evidence" value="ECO:0007669"/>
    <property type="project" value="UniProtKB-EC"/>
</dbReference>
<dbReference type="AlphaFoldDB" id="A0A1H0MS49"/>
<dbReference type="PANTHER" id="PTHR43586">
    <property type="entry name" value="CYSTEINE DESULFURASE"/>
    <property type="match status" value="1"/>
</dbReference>
<evidence type="ECO:0000256" key="3">
    <source>
        <dbReference type="ARBA" id="ARBA00022898"/>
    </source>
</evidence>